<keyword evidence="3 7" id="KW-0133">Cell shape</keyword>
<dbReference type="GO" id="GO:0008360">
    <property type="term" value="P:regulation of cell shape"/>
    <property type="evidence" value="ECO:0007669"/>
    <property type="project" value="UniProtKB-KW"/>
</dbReference>
<dbReference type="InterPro" id="IPR036565">
    <property type="entry name" value="Mur-like_cat_sf"/>
</dbReference>
<dbReference type="Gene3D" id="3.40.1390.10">
    <property type="entry name" value="MurE/MurF, N-terminal domain"/>
    <property type="match status" value="1"/>
</dbReference>
<dbReference type="Pfam" id="PF01225">
    <property type="entry name" value="Mur_ligase"/>
    <property type="match status" value="1"/>
</dbReference>
<feature type="binding site" evidence="7">
    <location>
        <begin position="155"/>
        <end position="161"/>
    </location>
    <ligand>
        <name>ATP</name>
        <dbReference type="ChEBI" id="CHEBI:30616"/>
    </ligand>
</feature>
<comment type="caution">
    <text evidence="7">Lacks conserved residue(s) required for the propagation of feature annotation.</text>
</comment>
<dbReference type="NCBIfam" id="NF001124">
    <property type="entry name" value="PRK00139.1-2"/>
    <property type="match status" value="1"/>
</dbReference>
<dbReference type="GO" id="GO:0071555">
    <property type="term" value="P:cell wall organization"/>
    <property type="evidence" value="ECO:0007669"/>
    <property type="project" value="UniProtKB-KW"/>
</dbReference>
<evidence type="ECO:0000259" key="12">
    <source>
        <dbReference type="Pfam" id="PF08245"/>
    </source>
</evidence>
<comment type="cofactor">
    <cofactor evidence="7">
        <name>Mg(2+)</name>
        <dbReference type="ChEBI" id="CHEBI:18420"/>
    </cofactor>
</comment>
<comment type="similarity">
    <text evidence="1 7">Belongs to the MurCDEF family. MurE subfamily.</text>
</comment>
<feature type="domain" description="Mur ligase central" evidence="12">
    <location>
        <begin position="153"/>
        <end position="357"/>
    </location>
</feature>
<feature type="compositionally biased region" description="Basic and acidic residues" evidence="9">
    <location>
        <begin position="10"/>
        <end position="20"/>
    </location>
</feature>
<accession>A0A6P0HE79</accession>
<keyword evidence="7 13" id="KW-0436">Ligase</keyword>
<feature type="binding site" evidence="7">
    <location>
        <begin position="452"/>
        <end position="455"/>
    </location>
    <ligand>
        <name>meso-2,6-diaminopimelate</name>
        <dbReference type="ChEBI" id="CHEBI:57791"/>
    </ligand>
</feature>
<gene>
    <name evidence="7" type="primary">murE</name>
    <name evidence="13" type="ORF">G3T38_01855</name>
</gene>
<comment type="pathway">
    <text evidence="7 8">Cell wall biogenesis; peptidoglycan biosynthesis.</text>
</comment>
<dbReference type="Gene3D" id="3.90.190.20">
    <property type="entry name" value="Mur ligase, C-terminal domain"/>
    <property type="match status" value="1"/>
</dbReference>
<dbReference type="EC" id="6.3.2.13" evidence="7"/>
<feature type="binding site" evidence="7">
    <location>
        <position position="60"/>
    </location>
    <ligand>
        <name>UDP-N-acetyl-alpha-D-muramoyl-L-alanyl-D-glutamate</name>
        <dbReference type="ChEBI" id="CHEBI:83900"/>
    </ligand>
</feature>
<evidence type="ECO:0000256" key="9">
    <source>
        <dbReference type="SAM" id="MobiDB-lite"/>
    </source>
</evidence>
<dbReference type="AlphaFoldDB" id="A0A6P0HE79"/>
<feature type="binding site" evidence="7">
    <location>
        <position position="224"/>
    </location>
    <ligand>
        <name>UDP-N-acetyl-alpha-D-muramoyl-L-alanyl-D-glutamate</name>
        <dbReference type="ChEBI" id="CHEBI:83900"/>
    </ligand>
</feature>
<evidence type="ECO:0000259" key="11">
    <source>
        <dbReference type="Pfam" id="PF02875"/>
    </source>
</evidence>
<dbReference type="SUPFAM" id="SSF63418">
    <property type="entry name" value="MurE/MurF N-terminal domain"/>
    <property type="match status" value="1"/>
</dbReference>
<dbReference type="Gene3D" id="3.40.1190.10">
    <property type="entry name" value="Mur-like, catalytic domain"/>
    <property type="match status" value="1"/>
</dbReference>
<protein>
    <recommendedName>
        <fullName evidence="7">UDP-N-acetylmuramoyl-L-alanyl-D-glutamate--2,6-diaminopimelate ligase</fullName>
        <ecNumber evidence="7">6.3.2.13</ecNumber>
    </recommendedName>
    <alternativeName>
        <fullName evidence="7">Meso-A2pm-adding enzyme</fullName>
    </alternativeName>
    <alternativeName>
        <fullName evidence="7">Meso-diaminopimelate-adding enzyme</fullName>
    </alternativeName>
    <alternativeName>
        <fullName evidence="7">UDP-MurNAc-L-Ala-D-Glu:meso-diaminopimelate ligase</fullName>
    </alternativeName>
    <alternativeName>
        <fullName evidence="7">UDP-MurNAc-tripeptide synthetase</fullName>
    </alternativeName>
    <alternativeName>
        <fullName evidence="7">UDP-N-acetylmuramyl-tripeptide synthetase</fullName>
    </alternativeName>
</protein>
<keyword evidence="2 7" id="KW-0132">Cell division</keyword>
<dbReference type="Pfam" id="PF02875">
    <property type="entry name" value="Mur_ligase_C"/>
    <property type="match status" value="1"/>
</dbReference>
<dbReference type="GO" id="GO:0008765">
    <property type="term" value="F:UDP-N-acetylmuramoylalanyl-D-glutamate-2,6-diaminopimelate ligase activity"/>
    <property type="evidence" value="ECO:0007669"/>
    <property type="project" value="UniProtKB-UniRule"/>
</dbReference>
<evidence type="ECO:0000259" key="10">
    <source>
        <dbReference type="Pfam" id="PF01225"/>
    </source>
</evidence>
<dbReference type="GO" id="GO:0009252">
    <property type="term" value="P:peptidoglycan biosynthetic process"/>
    <property type="evidence" value="ECO:0007669"/>
    <property type="project" value="UniProtKB-UniRule"/>
</dbReference>
<dbReference type="PANTHER" id="PTHR23135">
    <property type="entry name" value="MUR LIGASE FAMILY MEMBER"/>
    <property type="match status" value="1"/>
</dbReference>
<feature type="region of interest" description="Disordered" evidence="9">
    <location>
        <begin position="534"/>
        <end position="553"/>
    </location>
</feature>
<name>A0A6P0HE79_9ACTN</name>
<keyword evidence="7" id="KW-0547">Nucleotide-binding</keyword>
<dbReference type="GO" id="GO:0005524">
    <property type="term" value="F:ATP binding"/>
    <property type="evidence" value="ECO:0007669"/>
    <property type="project" value="UniProtKB-UniRule"/>
</dbReference>
<keyword evidence="14" id="KW-1185">Reference proteome</keyword>
<keyword evidence="7" id="KW-0460">Magnesium</keyword>
<feature type="binding site" evidence="7">
    <location>
        <position position="512"/>
    </location>
    <ligand>
        <name>meso-2,6-diaminopimelate</name>
        <dbReference type="ChEBI" id="CHEBI:57791"/>
    </ligand>
</feature>
<evidence type="ECO:0000313" key="13">
    <source>
        <dbReference type="EMBL" id="NEN77013.1"/>
    </source>
</evidence>
<comment type="subcellular location">
    <subcellularLocation>
        <location evidence="7 8">Cytoplasm</location>
    </subcellularLocation>
</comment>
<dbReference type="InterPro" id="IPR005761">
    <property type="entry name" value="UDP-N-AcMur-Glu-dNH2Pim_ligase"/>
</dbReference>
<dbReference type="InterPro" id="IPR000713">
    <property type="entry name" value="Mur_ligase_N"/>
</dbReference>
<proteinExistence type="inferred from homology"/>
<feature type="modified residue" description="N6-carboxylysine" evidence="7">
    <location>
        <position position="264"/>
    </location>
</feature>
<feature type="binding site" evidence="7">
    <location>
        <position position="232"/>
    </location>
    <ligand>
        <name>UDP-N-acetyl-alpha-D-muramoyl-L-alanyl-D-glutamate</name>
        <dbReference type="ChEBI" id="CHEBI:83900"/>
    </ligand>
</feature>
<dbReference type="InterPro" id="IPR035911">
    <property type="entry name" value="MurE/MurF_N"/>
</dbReference>
<dbReference type="InterPro" id="IPR036615">
    <property type="entry name" value="Mur_ligase_C_dom_sf"/>
</dbReference>
<dbReference type="SUPFAM" id="SSF53623">
    <property type="entry name" value="MurD-like peptide ligases, catalytic domain"/>
    <property type="match status" value="1"/>
</dbReference>
<keyword evidence="5 7" id="KW-0131">Cell cycle</keyword>
<feature type="binding site" evidence="7">
    <location>
        <position position="58"/>
    </location>
    <ligand>
        <name>UDP-N-acetyl-alpha-D-muramoyl-L-alanyl-D-glutamate</name>
        <dbReference type="ChEBI" id="CHEBI:83900"/>
    </ligand>
</feature>
<evidence type="ECO:0000313" key="14">
    <source>
        <dbReference type="Proteomes" id="UP000468687"/>
    </source>
</evidence>
<comment type="function">
    <text evidence="7">Catalyzes the addition of meso-diaminopimelic acid to the nucleotide precursor UDP-N-acetylmuramoyl-L-alanyl-D-glutamate (UMAG) in the biosynthesis of bacterial cell-wall peptidoglycan.</text>
</comment>
<evidence type="ECO:0000256" key="7">
    <source>
        <dbReference type="HAMAP-Rule" id="MF_00208"/>
    </source>
</evidence>
<dbReference type="GO" id="GO:0000287">
    <property type="term" value="F:magnesium ion binding"/>
    <property type="evidence" value="ECO:0007669"/>
    <property type="project" value="UniProtKB-UniRule"/>
</dbReference>
<dbReference type="HAMAP" id="MF_00208">
    <property type="entry name" value="MurE"/>
    <property type="match status" value="1"/>
</dbReference>
<dbReference type="SUPFAM" id="SSF53244">
    <property type="entry name" value="MurD-like peptide ligases, peptide-binding domain"/>
    <property type="match status" value="1"/>
</dbReference>
<evidence type="ECO:0000256" key="1">
    <source>
        <dbReference type="ARBA" id="ARBA00005898"/>
    </source>
</evidence>
<evidence type="ECO:0000256" key="4">
    <source>
        <dbReference type="ARBA" id="ARBA00022984"/>
    </source>
</evidence>
<evidence type="ECO:0000256" key="6">
    <source>
        <dbReference type="ARBA" id="ARBA00023316"/>
    </source>
</evidence>
<dbReference type="GO" id="GO:0005737">
    <property type="term" value="C:cytoplasm"/>
    <property type="evidence" value="ECO:0007669"/>
    <property type="project" value="UniProtKB-SubCell"/>
</dbReference>
<reference evidence="13 14" key="1">
    <citation type="journal article" date="2014" name="Int. J. Syst. Evol. Microbiol.">
        <title>Nocardioides zeae sp. nov., isolated from the stem of Zea mays.</title>
        <authorList>
            <person name="Glaeser S.P."/>
            <person name="McInroy J.A."/>
            <person name="Busse H.J."/>
            <person name="Kampfer P."/>
        </authorList>
    </citation>
    <scope>NUCLEOTIDE SEQUENCE [LARGE SCALE GENOMIC DNA]</scope>
    <source>
        <strain evidence="13 14">JCM 30728</strain>
    </source>
</reference>
<feature type="domain" description="Mur ligase N-terminal catalytic" evidence="10">
    <location>
        <begin position="53"/>
        <end position="139"/>
    </location>
</feature>
<dbReference type="NCBIfam" id="TIGR01085">
    <property type="entry name" value="murE"/>
    <property type="match status" value="1"/>
</dbReference>
<dbReference type="InterPro" id="IPR013221">
    <property type="entry name" value="Mur_ligase_cen"/>
</dbReference>
<feature type="binding site" evidence="7">
    <location>
        <position position="428"/>
    </location>
    <ligand>
        <name>meso-2,6-diaminopimelate</name>
        <dbReference type="ChEBI" id="CHEBI:57791"/>
    </ligand>
</feature>
<dbReference type="GO" id="GO:0051301">
    <property type="term" value="P:cell division"/>
    <property type="evidence" value="ECO:0007669"/>
    <property type="project" value="UniProtKB-KW"/>
</dbReference>
<dbReference type="PANTHER" id="PTHR23135:SF4">
    <property type="entry name" value="UDP-N-ACETYLMURAMOYL-L-ALANYL-D-GLUTAMATE--2,6-DIAMINOPIMELATE LIGASE MURE HOMOLOG, CHLOROPLASTIC"/>
    <property type="match status" value="1"/>
</dbReference>
<dbReference type="NCBIfam" id="NF001126">
    <property type="entry name" value="PRK00139.1-4"/>
    <property type="match status" value="1"/>
</dbReference>
<evidence type="ECO:0000256" key="5">
    <source>
        <dbReference type="ARBA" id="ARBA00023306"/>
    </source>
</evidence>
<feature type="binding site" evidence="7">
    <location>
        <position position="508"/>
    </location>
    <ligand>
        <name>meso-2,6-diaminopimelate</name>
        <dbReference type="ChEBI" id="CHEBI:57791"/>
    </ligand>
</feature>
<organism evidence="13 14">
    <name type="scientific">Nocardioides zeae</name>
    <dbReference type="NCBI Taxonomy" id="1457234"/>
    <lineage>
        <taxon>Bacteria</taxon>
        <taxon>Bacillati</taxon>
        <taxon>Actinomycetota</taxon>
        <taxon>Actinomycetes</taxon>
        <taxon>Propionibacteriales</taxon>
        <taxon>Nocardioidaceae</taxon>
        <taxon>Nocardioides</taxon>
    </lineage>
</organism>
<sequence length="553" mass="55977">MSSTPSPSASDDRAALRAARPRDPAPVPLAVLAADLGAALAVGDDPSVTGLAVTGVTLSSARVLPGDLYVALPGARAHGADFVPAAVAAGAVAVLTDADGAARVAAAAAAAASASDAGPVVPVLVVDRPRAVLGALAAAVHDAPAARMATIAVTGTQGKTTTTRLAEQALTGAGVPAAVIGTVGTRVLGRDVPTVLTTPEAPDLHGLFARMLEDGVRVCAMEVSSHALVLGRVDGVVFDVAVFTNLGRDHLDFHADVEEYFAAKASLFTPERTRRALVNVDDPFGRRLVGLATEAGVPVVTFALRDPAADWRAVDVVAEPEGSRFTLLGPGGLRVETAVPLPGDFNVANALAAVAACVEAGEDPAEVAAGLAASAGVPGRLERVPTTQPFTVVVDYAHKPDAVAAALGTLRPLSSGRLVLVLGAGGDRDPGKRPLMGRIGAELADVLVVTDDNPRTEDPAAIRAAVLAGAAEVPTEVRADVREIGDRRLAVRAAVELAGPGDIVVLAGKGHETGQEVHGVVHPFDDRVVAAEELDRLPPAADDAADPVQEDRP</sequence>
<dbReference type="Proteomes" id="UP000468687">
    <property type="component" value="Unassembled WGS sequence"/>
</dbReference>
<dbReference type="Pfam" id="PF08245">
    <property type="entry name" value="Mur_ligase_M"/>
    <property type="match status" value="1"/>
</dbReference>
<keyword evidence="6 7" id="KW-0961">Cell wall biogenesis/degradation</keyword>
<evidence type="ECO:0000256" key="8">
    <source>
        <dbReference type="RuleBase" id="RU004135"/>
    </source>
</evidence>
<feature type="domain" description="Mur ligase C-terminal" evidence="11">
    <location>
        <begin position="379"/>
        <end position="510"/>
    </location>
</feature>
<feature type="region of interest" description="Disordered" evidence="9">
    <location>
        <begin position="1"/>
        <end position="20"/>
    </location>
</feature>
<dbReference type="EMBL" id="JAAGXA010000001">
    <property type="protein sequence ID" value="NEN77013.1"/>
    <property type="molecule type" value="Genomic_DNA"/>
</dbReference>
<keyword evidence="7" id="KW-0067">ATP-binding</keyword>
<comment type="caution">
    <text evidence="13">The sequence shown here is derived from an EMBL/GenBank/DDBJ whole genome shotgun (WGS) entry which is preliminary data.</text>
</comment>
<dbReference type="InterPro" id="IPR004101">
    <property type="entry name" value="Mur_ligase_C"/>
</dbReference>
<feature type="short sequence motif" description="Meso-diaminopimelate recognition motif" evidence="7">
    <location>
        <begin position="452"/>
        <end position="455"/>
    </location>
</feature>
<dbReference type="RefSeq" id="WP_163770353.1">
    <property type="nucleotide sequence ID" value="NZ_JAAGXA010000001.1"/>
</dbReference>
<feature type="binding site" evidence="7">
    <location>
        <begin position="197"/>
        <end position="198"/>
    </location>
    <ligand>
        <name>UDP-N-acetyl-alpha-D-muramoyl-L-alanyl-D-glutamate</name>
        <dbReference type="ChEBI" id="CHEBI:83900"/>
    </ligand>
</feature>
<comment type="PTM">
    <text evidence="7">Carboxylation is probably crucial for Mg(2+) binding and, consequently, for the gamma-phosphate positioning of ATP.</text>
</comment>
<comment type="catalytic activity">
    <reaction evidence="7">
        <text>UDP-N-acetyl-alpha-D-muramoyl-L-alanyl-D-glutamate + meso-2,6-diaminopimelate + ATP = UDP-N-acetyl-alpha-D-muramoyl-L-alanyl-gamma-D-glutamyl-meso-2,6-diaminopimelate + ADP + phosphate + H(+)</text>
        <dbReference type="Rhea" id="RHEA:23676"/>
        <dbReference type="ChEBI" id="CHEBI:15378"/>
        <dbReference type="ChEBI" id="CHEBI:30616"/>
        <dbReference type="ChEBI" id="CHEBI:43474"/>
        <dbReference type="ChEBI" id="CHEBI:57791"/>
        <dbReference type="ChEBI" id="CHEBI:83900"/>
        <dbReference type="ChEBI" id="CHEBI:83905"/>
        <dbReference type="ChEBI" id="CHEBI:456216"/>
        <dbReference type="EC" id="6.3.2.13"/>
    </reaction>
</comment>
<keyword evidence="7" id="KW-0963">Cytoplasm</keyword>
<evidence type="ECO:0000256" key="2">
    <source>
        <dbReference type="ARBA" id="ARBA00022618"/>
    </source>
</evidence>
<dbReference type="UniPathway" id="UPA00219"/>
<evidence type="ECO:0000256" key="3">
    <source>
        <dbReference type="ARBA" id="ARBA00022960"/>
    </source>
</evidence>
<keyword evidence="4 7" id="KW-0573">Peptidoglycan synthesis</keyword>